<comment type="catalytic activity">
    <reaction evidence="2">
        <text>a D-aminoacyl-tRNA + H2O = a tRNA + a D-alpha-amino acid + H(+)</text>
        <dbReference type="Rhea" id="RHEA:13953"/>
        <dbReference type="Rhea" id="RHEA-COMP:10123"/>
        <dbReference type="Rhea" id="RHEA-COMP:10124"/>
        <dbReference type="ChEBI" id="CHEBI:15377"/>
        <dbReference type="ChEBI" id="CHEBI:15378"/>
        <dbReference type="ChEBI" id="CHEBI:59871"/>
        <dbReference type="ChEBI" id="CHEBI:78442"/>
        <dbReference type="ChEBI" id="CHEBI:79333"/>
        <dbReference type="EC" id="3.1.1.96"/>
    </reaction>
</comment>
<dbReference type="EC" id="3.1.1.-" evidence="2"/>
<dbReference type="SUPFAM" id="SSF69500">
    <property type="entry name" value="DTD-like"/>
    <property type="match status" value="1"/>
</dbReference>
<dbReference type="HAMAP" id="MF_00518">
    <property type="entry name" value="Deacylase_Dtd"/>
    <property type="match status" value="1"/>
</dbReference>
<dbReference type="PANTHER" id="PTHR10472:SF5">
    <property type="entry name" value="D-AMINOACYL-TRNA DEACYLASE 1"/>
    <property type="match status" value="1"/>
</dbReference>
<keyword evidence="2 3" id="KW-0378">Hydrolase</keyword>
<dbReference type="Pfam" id="PF02580">
    <property type="entry name" value="Tyr_Deacylase"/>
    <property type="match status" value="1"/>
</dbReference>
<dbReference type="GO" id="GO:0043908">
    <property type="term" value="F:Ser(Gly)-tRNA(Ala) hydrolase activity"/>
    <property type="evidence" value="ECO:0007669"/>
    <property type="project" value="UniProtKB-UniRule"/>
</dbReference>
<keyword evidence="2" id="KW-0963">Cytoplasm</keyword>
<dbReference type="Gene3D" id="3.50.80.10">
    <property type="entry name" value="D-tyrosyl-tRNA(Tyr) deacylase"/>
    <property type="match status" value="1"/>
</dbReference>
<keyword evidence="2" id="KW-0820">tRNA-binding</keyword>
<dbReference type="GO" id="GO:0005737">
    <property type="term" value="C:cytoplasm"/>
    <property type="evidence" value="ECO:0007669"/>
    <property type="project" value="UniProtKB-SubCell"/>
</dbReference>
<dbReference type="FunFam" id="3.50.80.10:FF:000001">
    <property type="entry name" value="D-aminoacyl-tRNA deacylase"/>
    <property type="match status" value="1"/>
</dbReference>
<comment type="domain">
    <text evidence="2">A Gly-cisPro motif from one monomer fits into the active site of the other monomer to allow specific chiral rejection of L-amino acids.</text>
</comment>
<sequence>MRVVVQRVKDASVHVDGKPVGQIEQGLLLLIGIARDDSEEDIRFVADKCVNLRIFEDDQGKMNRSLLDTGGGVLAISQFTLLGDTRKGRRPSFIDAAPPEKGRAFYDAFVEHLKTYPITVECGIFGAMMDVRFTNYGPVTLLVESKNKK</sequence>
<dbReference type="InterPro" id="IPR003732">
    <property type="entry name" value="Daa-tRNA_deacyls_DTD"/>
</dbReference>
<accession>A0A7V4U337</accession>
<dbReference type="InterPro" id="IPR023509">
    <property type="entry name" value="DTD-like_sf"/>
</dbReference>
<dbReference type="EMBL" id="DRQG01000146">
    <property type="protein sequence ID" value="HGY57141.1"/>
    <property type="molecule type" value="Genomic_DNA"/>
</dbReference>
<dbReference type="NCBIfam" id="TIGR00256">
    <property type="entry name" value="D-aminoacyl-tRNA deacylase"/>
    <property type="match status" value="1"/>
</dbReference>
<dbReference type="GO" id="GO:0051500">
    <property type="term" value="F:D-tyrosyl-tRNA(Tyr) deacylase activity"/>
    <property type="evidence" value="ECO:0007669"/>
    <property type="project" value="TreeGrafter"/>
</dbReference>
<reference evidence="3" key="1">
    <citation type="journal article" date="2020" name="mSystems">
        <title>Genome- and Community-Level Interaction Insights into Carbon Utilization and Element Cycling Functions of Hydrothermarchaeota in Hydrothermal Sediment.</title>
        <authorList>
            <person name="Zhou Z."/>
            <person name="Liu Y."/>
            <person name="Xu W."/>
            <person name="Pan J."/>
            <person name="Luo Z.H."/>
            <person name="Li M."/>
        </authorList>
    </citation>
    <scope>NUCLEOTIDE SEQUENCE [LARGE SCALE GENOMIC DNA]</scope>
    <source>
        <strain evidence="3">HyVt-577</strain>
    </source>
</reference>
<evidence type="ECO:0000313" key="3">
    <source>
        <dbReference type="EMBL" id="HGY57141.1"/>
    </source>
</evidence>
<comment type="catalytic activity">
    <reaction evidence="2">
        <text>glycyl-tRNA(Ala) + H2O = tRNA(Ala) + glycine + H(+)</text>
        <dbReference type="Rhea" id="RHEA:53744"/>
        <dbReference type="Rhea" id="RHEA-COMP:9657"/>
        <dbReference type="Rhea" id="RHEA-COMP:13640"/>
        <dbReference type="ChEBI" id="CHEBI:15377"/>
        <dbReference type="ChEBI" id="CHEBI:15378"/>
        <dbReference type="ChEBI" id="CHEBI:57305"/>
        <dbReference type="ChEBI" id="CHEBI:78442"/>
        <dbReference type="ChEBI" id="CHEBI:78522"/>
    </reaction>
</comment>
<keyword evidence="2" id="KW-0694">RNA-binding</keyword>
<proteinExistence type="inferred from homology"/>
<dbReference type="CDD" id="cd00563">
    <property type="entry name" value="Dtyr_deacylase"/>
    <property type="match status" value="1"/>
</dbReference>
<dbReference type="Proteomes" id="UP000885779">
    <property type="component" value="Unassembled WGS sequence"/>
</dbReference>
<comment type="subcellular location">
    <subcellularLocation>
        <location evidence="2">Cytoplasm</location>
    </subcellularLocation>
</comment>
<name>A0A7V4U337_CALAY</name>
<organism evidence="3">
    <name type="scientific">Caldithrix abyssi</name>
    <dbReference type="NCBI Taxonomy" id="187145"/>
    <lineage>
        <taxon>Bacteria</taxon>
        <taxon>Pseudomonadati</taxon>
        <taxon>Calditrichota</taxon>
        <taxon>Calditrichia</taxon>
        <taxon>Calditrichales</taxon>
        <taxon>Calditrichaceae</taxon>
        <taxon>Caldithrix</taxon>
    </lineage>
</organism>
<evidence type="ECO:0000256" key="1">
    <source>
        <dbReference type="ARBA" id="ARBA00009673"/>
    </source>
</evidence>
<dbReference type="GO" id="GO:0106026">
    <property type="term" value="F:Gly-tRNA(Ala) deacylase activity"/>
    <property type="evidence" value="ECO:0007669"/>
    <property type="project" value="UniProtKB-UniRule"/>
</dbReference>
<dbReference type="GO" id="GO:0000049">
    <property type="term" value="F:tRNA binding"/>
    <property type="evidence" value="ECO:0007669"/>
    <property type="project" value="UniProtKB-UniRule"/>
</dbReference>
<protein>
    <recommendedName>
        <fullName evidence="2">D-aminoacyl-tRNA deacylase</fullName>
        <shortName evidence="2">DTD</shortName>
        <ecNumber evidence="2">3.1.1.96</ecNumber>
    </recommendedName>
    <alternativeName>
        <fullName evidence="2">Gly-tRNA(Ala) deacylase</fullName>
        <ecNumber evidence="2">3.1.1.-</ecNumber>
    </alternativeName>
</protein>
<dbReference type="EC" id="3.1.1.96" evidence="2"/>
<comment type="subunit">
    <text evidence="2">Homodimer.</text>
</comment>
<comment type="function">
    <text evidence="2">An aminoacyl-tRNA editing enzyme that deacylates mischarged D-aminoacyl-tRNAs. Also deacylates mischarged glycyl-tRNA(Ala), protecting cells against glycine mischarging by AlaRS. Acts via tRNA-based rather than protein-based catalysis; rejects L-amino acids rather than detecting D-amino acids in the active site. By recycling D-aminoacyl-tRNA to D-amino acids and free tRNA molecules, this enzyme counteracts the toxicity associated with the formation of D-aminoacyl-tRNA entities in vivo and helps enforce protein L-homochirality.</text>
</comment>
<feature type="short sequence motif" description="Gly-cisPro motif, important for rejection of L-amino acids" evidence="2">
    <location>
        <begin position="137"/>
        <end position="138"/>
    </location>
</feature>
<dbReference type="PANTHER" id="PTHR10472">
    <property type="entry name" value="D-TYROSYL-TRNA TYR DEACYLASE"/>
    <property type="match status" value="1"/>
</dbReference>
<comment type="caution">
    <text evidence="3">The sequence shown here is derived from an EMBL/GenBank/DDBJ whole genome shotgun (WGS) entry which is preliminary data.</text>
</comment>
<comment type="similarity">
    <text evidence="1 2">Belongs to the DTD family.</text>
</comment>
<gene>
    <name evidence="2" type="primary">dtd</name>
    <name evidence="3" type="ORF">ENK44_15640</name>
</gene>
<evidence type="ECO:0000256" key="2">
    <source>
        <dbReference type="HAMAP-Rule" id="MF_00518"/>
    </source>
</evidence>
<dbReference type="AlphaFoldDB" id="A0A7V4U337"/>
<dbReference type="GO" id="GO:0019478">
    <property type="term" value="P:D-amino acid catabolic process"/>
    <property type="evidence" value="ECO:0007669"/>
    <property type="project" value="UniProtKB-UniRule"/>
</dbReference>